<organism evidence="8 9">
    <name type="scientific">Sporosarcina luteola</name>
    <dbReference type="NCBI Taxonomy" id="582850"/>
    <lineage>
        <taxon>Bacteria</taxon>
        <taxon>Bacillati</taxon>
        <taxon>Bacillota</taxon>
        <taxon>Bacilli</taxon>
        <taxon>Bacillales</taxon>
        <taxon>Caryophanaceae</taxon>
        <taxon>Sporosarcina</taxon>
    </lineage>
</organism>
<dbReference type="GO" id="GO:0030694">
    <property type="term" value="C:bacterial-type flagellum basal body, rod"/>
    <property type="evidence" value="ECO:0007669"/>
    <property type="project" value="InterPro"/>
</dbReference>
<protein>
    <recommendedName>
        <fullName evidence="3 6">Flagellar basal body rod protein FlgB</fullName>
    </recommendedName>
</protein>
<dbReference type="RefSeq" id="WP_147054685.1">
    <property type="nucleotide sequence ID" value="NZ_BJYL01000004.1"/>
</dbReference>
<keyword evidence="8" id="KW-0282">Flagellum</keyword>
<gene>
    <name evidence="8" type="primary">flgB</name>
    <name evidence="8" type="ORF">SLU01_03460</name>
</gene>
<comment type="subcellular location">
    <subcellularLocation>
        <location evidence="1 6">Bacterial flagellum basal body</location>
    </subcellularLocation>
</comment>
<evidence type="ECO:0000256" key="7">
    <source>
        <dbReference type="SAM" id="MobiDB-lite"/>
    </source>
</evidence>
<proteinExistence type="inferred from homology"/>
<reference evidence="8 9" key="1">
    <citation type="submission" date="2019-07" db="EMBL/GenBank/DDBJ databases">
        <title>Whole genome shotgun sequence of Sporosarcina luteola NBRC 105378.</title>
        <authorList>
            <person name="Hosoyama A."/>
            <person name="Uohara A."/>
            <person name="Ohji S."/>
            <person name="Ichikawa N."/>
        </authorList>
    </citation>
    <scope>NUCLEOTIDE SEQUENCE [LARGE SCALE GENOMIC DNA]</scope>
    <source>
        <strain evidence="8 9">NBRC 105378</strain>
    </source>
</reference>
<evidence type="ECO:0000313" key="8">
    <source>
        <dbReference type="EMBL" id="GEN82034.1"/>
    </source>
</evidence>
<dbReference type="EMBL" id="BJYL01000004">
    <property type="protein sequence ID" value="GEN82034.1"/>
    <property type="molecule type" value="Genomic_DNA"/>
</dbReference>
<dbReference type="PANTHER" id="PTHR30435:SF12">
    <property type="entry name" value="FLAGELLAR BASAL BODY ROD PROTEIN FLGB"/>
    <property type="match status" value="1"/>
</dbReference>
<sequence>MNIYGSTISLLERGLDFSSVKGKAISQNIANVDTPNYKAKKVSFNDLLIEAKTNPINAYRTNERHMDFTSKVSQPGVSNSSNFRYRNDGNGVDMDKEQADLAANQIYYNALVDRLNGKFNTLQNVIKGGR</sequence>
<comment type="subunit">
    <text evidence="6">The basal body constitutes a major portion of the flagellar organelle and consists of a number of rings mounted on a central rod.</text>
</comment>
<dbReference type="InterPro" id="IPR006300">
    <property type="entry name" value="FlgB"/>
</dbReference>
<dbReference type="PANTHER" id="PTHR30435">
    <property type="entry name" value="FLAGELLAR PROTEIN"/>
    <property type="match status" value="1"/>
</dbReference>
<comment type="function">
    <text evidence="5 6">Structural component of flagellum, the bacterial motility apparatus. Part of the rod structure of flagellar basal body.</text>
</comment>
<dbReference type="NCBIfam" id="TIGR01396">
    <property type="entry name" value="FlgB"/>
    <property type="match status" value="1"/>
</dbReference>
<evidence type="ECO:0000256" key="2">
    <source>
        <dbReference type="ARBA" id="ARBA00009677"/>
    </source>
</evidence>
<dbReference type="Proteomes" id="UP000321901">
    <property type="component" value="Unassembled WGS sequence"/>
</dbReference>
<evidence type="ECO:0000313" key="9">
    <source>
        <dbReference type="Proteomes" id="UP000321901"/>
    </source>
</evidence>
<name>A0A511Z3K6_9BACL</name>
<evidence type="ECO:0000256" key="5">
    <source>
        <dbReference type="ARBA" id="ARBA00024934"/>
    </source>
</evidence>
<dbReference type="OrthoDB" id="9792068at2"/>
<keyword evidence="8" id="KW-0969">Cilium</keyword>
<accession>A0A511Z3K6</accession>
<evidence type="ECO:0000256" key="6">
    <source>
        <dbReference type="PIRNR" id="PIRNR002889"/>
    </source>
</evidence>
<keyword evidence="4 6" id="KW-0975">Bacterial flagellum</keyword>
<feature type="compositionally biased region" description="Polar residues" evidence="7">
    <location>
        <begin position="70"/>
        <end position="84"/>
    </location>
</feature>
<dbReference type="GO" id="GO:0071978">
    <property type="term" value="P:bacterial-type flagellum-dependent swarming motility"/>
    <property type="evidence" value="ECO:0007669"/>
    <property type="project" value="TreeGrafter"/>
</dbReference>
<evidence type="ECO:0000256" key="3">
    <source>
        <dbReference type="ARBA" id="ARBA00014376"/>
    </source>
</evidence>
<keyword evidence="8" id="KW-0966">Cell projection</keyword>
<comment type="similarity">
    <text evidence="2 6">Belongs to the flagella basal body rod proteins family.</text>
</comment>
<comment type="caution">
    <text evidence="8">The sequence shown here is derived from an EMBL/GenBank/DDBJ whole genome shotgun (WGS) entry which is preliminary data.</text>
</comment>
<evidence type="ECO:0000256" key="4">
    <source>
        <dbReference type="ARBA" id="ARBA00023143"/>
    </source>
</evidence>
<dbReference type="AlphaFoldDB" id="A0A511Z3K6"/>
<dbReference type="PIRSF" id="PIRSF002889">
    <property type="entry name" value="Rod_FlgB"/>
    <property type="match status" value="1"/>
</dbReference>
<evidence type="ECO:0000256" key="1">
    <source>
        <dbReference type="ARBA" id="ARBA00004117"/>
    </source>
</evidence>
<keyword evidence="9" id="KW-1185">Reference proteome</keyword>
<feature type="region of interest" description="Disordered" evidence="7">
    <location>
        <begin position="70"/>
        <end position="90"/>
    </location>
</feature>